<name>A0A085MXI3_9BILA</name>
<dbReference type="AlphaFoldDB" id="A0A085MXI3"/>
<dbReference type="EMBL" id="KL367606">
    <property type="protein sequence ID" value="KFD61929.1"/>
    <property type="molecule type" value="Genomic_DNA"/>
</dbReference>
<gene>
    <name evidence="1" type="ORF">M514_07679</name>
</gene>
<sequence>MQSNEDDAKQSDPFTIPKPVEKYCYEENGYAKIDISSTNQTYEKLKQRSAVKSFSGTLTK</sequence>
<dbReference type="Proteomes" id="UP000030758">
    <property type="component" value="Unassembled WGS sequence"/>
</dbReference>
<reference evidence="1" key="1">
    <citation type="journal article" date="2014" name="Nat. Genet.">
        <title>Genome and transcriptome of the porcine whipworm Trichuris suis.</title>
        <authorList>
            <person name="Jex A.R."/>
            <person name="Nejsum P."/>
            <person name="Schwarz E.M."/>
            <person name="Hu L."/>
            <person name="Young N.D."/>
            <person name="Hall R.S."/>
            <person name="Korhonen P.K."/>
            <person name="Liao S."/>
            <person name="Thamsborg S."/>
            <person name="Xia J."/>
            <person name="Xu P."/>
            <person name="Wang S."/>
            <person name="Scheerlinck J.P."/>
            <person name="Hofmann A."/>
            <person name="Sternberg P.W."/>
            <person name="Wang J."/>
            <person name="Gasser R.B."/>
        </authorList>
    </citation>
    <scope>NUCLEOTIDE SEQUENCE [LARGE SCALE GENOMIC DNA]</scope>
    <source>
        <strain evidence="1">DCEP-RM93F</strain>
    </source>
</reference>
<accession>A0A085MXI3</accession>
<organism evidence="1">
    <name type="scientific">Trichuris suis</name>
    <name type="common">pig whipworm</name>
    <dbReference type="NCBI Taxonomy" id="68888"/>
    <lineage>
        <taxon>Eukaryota</taxon>
        <taxon>Metazoa</taxon>
        <taxon>Ecdysozoa</taxon>
        <taxon>Nematoda</taxon>
        <taxon>Enoplea</taxon>
        <taxon>Dorylaimia</taxon>
        <taxon>Trichinellida</taxon>
        <taxon>Trichuridae</taxon>
        <taxon>Trichuris</taxon>
    </lineage>
</organism>
<proteinExistence type="predicted"/>
<evidence type="ECO:0000313" key="1">
    <source>
        <dbReference type="EMBL" id="KFD61929.1"/>
    </source>
</evidence>
<protein>
    <submittedName>
        <fullName evidence="1">Uncharacterized protein</fullName>
    </submittedName>
</protein>